<feature type="region of interest" description="Disordered" evidence="5">
    <location>
        <begin position="139"/>
        <end position="197"/>
    </location>
</feature>
<evidence type="ECO:0000256" key="3">
    <source>
        <dbReference type="ARBA" id="ARBA00023034"/>
    </source>
</evidence>
<accession>A0AAW0EWW3</accession>
<dbReference type="InterPro" id="IPR008942">
    <property type="entry name" value="ENTH_VHS"/>
</dbReference>
<feature type="compositionally biased region" description="Basic residues" evidence="5">
    <location>
        <begin position="573"/>
        <end position="582"/>
    </location>
</feature>
<evidence type="ECO:0000256" key="4">
    <source>
        <dbReference type="ARBA" id="ARBA00023329"/>
    </source>
</evidence>
<keyword evidence="8" id="KW-1185">Reference proteome</keyword>
<dbReference type="GO" id="GO:0032588">
    <property type="term" value="C:trans-Golgi network membrane"/>
    <property type="evidence" value="ECO:0007669"/>
    <property type="project" value="TreeGrafter"/>
</dbReference>
<dbReference type="SUPFAM" id="SSF48464">
    <property type="entry name" value="ENTH/VHS domain"/>
    <property type="match status" value="1"/>
</dbReference>
<gene>
    <name evidence="7" type="ORF">NESM_000849400</name>
</gene>
<dbReference type="CDD" id="cd03572">
    <property type="entry name" value="ENTH_like_Tepsin"/>
    <property type="match status" value="1"/>
</dbReference>
<sequence length="715" mass="73486">MNNAEFKKAVADDEAPTPGYLFRDMASWTFLDFGTMMELVKALFSKLKMTNSAFVLFKALHLVKVLCETGHESFQKELQLGKYTNVLKDLTTYRGALDVKYGDAWNGKVRHAAEAALEAVFHTRAPTLAASTTIGGGAPHAAGDWSGSGGGAAPTAPARGTWWGTSHSNNSGSGDGGGAEHLPHQPPPPLPPFPTPSANDFVSPALHIGEMPPESATAERLREMAAMRTSGLGGGGGDTISGKTAALLQQLASGAKSGLQLATQAEVLRGAQQQLYGNTFSQAARAAGTSLRSLGGDVAEVGSYQAVSLQPSAASGARPPQPPLLPLPDAAAEPAPSPPSPLLQSSISLDFLRRDCASSPPAHSSSPHAVEDDVDSAAVAALARSYAALNHTPSRVELSTFVRAAVDAVAAAADDDHRANKSGSGNVRGGGGAGADGLGAALDTHMALDRPWQERLNALACVEALLRGAAPPLQRDMAEYLLRHPRNVRGNMSVVQASLRLKAEKVAQLVGLPAMRTDPPADADASASPSSSAALSPASSAPAFAGMDVRTGAQRRGAGAAAAPMPTSPLAHTPHHARPQRHTHVDQAPMPPSAAWTGDSGGSALDELLGLHPRAAPRPSTTNLDDLLGGANVATVVTADDLFDSASALPITSAAQQPPGHTSALTAPGSAITEPPQDRRAPVVGGAGPAEAAVPPLRRRAFADVEAEMKRQMLL</sequence>
<proteinExistence type="predicted"/>
<feature type="region of interest" description="Disordered" evidence="5">
    <location>
        <begin position="653"/>
        <end position="692"/>
    </location>
</feature>
<dbReference type="InterPro" id="IPR011417">
    <property type="entry name" value="ANTH_dom"/>
</dbReference>
<feature type="compositionally biased region" description="Polar residues" evidence="5">
    <location>
        <begin position="653"/>
        <end position="665"/>
    </location>
</feature>
<keyword evidence="3" id="KW-0333">Golgi apparatus</keyword>
<protein>
    <submittedName>
        <fullName evidence="7">ANTH domain containing protein</fullName>
    </submittedName>
</protein>
<evidence type="ECO:0000256" key="1">
    <source>
        <dbReference type="ARBA" id="ARBA00004541"/>
    </source>
</evidence>
<evidence type="ECO:0000313" key="7">
    <source>
        <dbReference type="EMBL" id="KAK7198835.1"/>
    </source>
</evidence>
<dbReference type="AlphaFoldDB" id="A0AAW0EWW3"/>
<dbReference type="InterPro" id="IPR039273">
    <property type="entry name" value="TEPSIN"/>
</dbReference>
<feature type="region of interest" description="Disordered" evidence="5">
    <location>
        <begin position="515"/>
        <end position="540"/>
    </location>
</feature>
<name>A0AAW0EWW3_9TRYP</name>
<feature type="domain" description="AP180 N-terminal homology (ANTH)" evidence="6">
    <location>
        <begin position="7"/>
        <end position="79"/>
    </location>
</feature>
<comment type="caution">
    <text evidence="7">The sequence shown here is derived from an EMBL/GenBank/DDBJ whole genome shotgun (WGS) entry which is preliminary data.</text>
</comment>
<dbReference type="EMBL" id="JAECZO010000180">
    <property type="protein sequence ID" value="KAK7198835.1"/>
    <property type="molecule type" value="Genomic_DNA"/>
</dbReference>
<dbReference type="Gene3D" id="1.25.40.90">
    <property type="match status" value="1"/>
</dbReference>
<evidence type="ECO:0000256" key="5">
    <source>
        <dbReference type="SAM" id="MobiDB-lite"/>
    </source>
</evidence>
<dbReference type="GO" id="GO:0031410">
    <property type="term" value="C:cytoplasmic vesicle"/>
    <property type="evidence" value="ECO:0007669"/>
    <property type="project" value="UniProtKB-SubCell"/>
</dbReference>
<organism evidence="7 8">
    <name type="scientific">Novymonas esmeraldas</name>
    <dbReference type="NCBI Taxonomy" id="1808958"/>
    <lineage>
        <taxon>Eukaryota</taxon>
        <taxon>Discoba</taxon>
        <taxon>Euglenozoa</taxon>
        <taxon>Kinetoplastea</taxon>
        <taxon>Metakinetoplastina</taxon>
        <taxon>Trypanosomatida</taxon>
        <taxon>Trypanosomatidae</taxon>
        <taxon>Novymonas</taxon>
    </lineage>
</organism>
<evidence type="ECO:0000259" key="6">
    <source>
        <dbReference type="Pfam" id="PF07651"/>
    </source>
</evidence>
<dbReference type="Proteomes" id="UP001430356">
    <property type="component" value="Unassembled WGS sequence"/>
</dbReference>
<dbReference type="InterPro" id="IPR035802">
    <property type="entry name" value="ENTH/VHS_tepsin"/>
</dbReference>
<evidence type="ECO:0000256" key="2">
    <source>
        <dbReference type="ARBA" id="ARBA00004555"/>
    </source>
</evidence>
<evidence type="ECO:0000313" key="8">
    <source>
        <dbReference type="Proteomes" id="UP001430356"/>
    </source>
</evidence>
<comment type="subcellular location">
    <subcellularLocation>
        <location evidence="1">Cytoplasmic vesicle</location>
    </subcellularLocation>
    <subcellularLocation>
        <location evidence="2">Golgi apparatus</location>
    </subcellularLocation>
</comment>
<dbReference type="Pfam" id="PF07651">
    <property type="entry name" value="ANTH"/>
    <property type="match status" value="1"/>
</dbReference>
<feature type="compositionally biased region" description="Low complexity" evidence="5">
    <location>
        <begin position="518"/>
        <end position="540"/>
    </location>
</feature>
<feature type="region of interest" description="Disordered" evidence="5">
    <location>
        <begin position="553"/>
        <end position="601"/>
    </location>
</feature>
<feature type="compositionally biased region" description="Pro residues" evidence="5">
    <location>
        <begin position="184"/>
        <end position="195"/>
    </location>
</feature>
<keyword evidence="4" id="KW-0968">Cytoplasmic vesicle</keyword>
<dbReference type="GO" id="GO:0005543">
    <property type="term" value="F:phospholipid binding"/>
    <property type="evidence" value="ECO:0007669"/>
    <property type="project" value="InterPro"/>
</dbReference>
<dbReference type="PANTHER" id="PTHR21514">
    <property type="entry name" value="AP-4 COMPLEX ACCESSORY SUBUNIT TEPSIN"/>
    <property type="match status" value="1"/>
</dbReference>
<feature type="compositionally biased region" description="Low complexity" evidence="5">
    <location>
        <begin position="553"/>
        <end position="563"/>
    </location>
</feature>
<dbReference type="PANTHER" id="PTHR21514:SF0">
    <property type="entry name" value="AP-4 COMPLEX ACCESSORY SUBUNIT TEPSIN"/>
    <property type="match status" value="1"/>
</dbReference>
<feature type="region of interest" description="Disordered" evidence="5">
    <location>
        <begin position="312"/>
        <end position="344"/>
    </location>
</feature>
<feature type="compositionally biased region" description="Low complexity" evidence="5">
    <location>
        <begin position="153"/>
        <end position="172"/>
    </location>
</feature>
<reference evidence="7 8" key="1">
    <citation type="journal article" date="2021" name="MBio">
        <title>A New Model Trypanosomatid, Novymonas esmeraldas: Genomic Perception of Its 'Candidatus Pandoraea novymonadis' Endosymbiont.</title>
        <authorList>
            <person name="Zakharova A."/>
            <person name="Saura A."/>
            <person name="Butenko A."/>
            <person name="Podesvova L."/>
            <person name="Warmusova S."/>
            <person name="Kostygov A.Y."/>
            <person name="Nenarokova A."/>
            <person name="Lukes J."/>
            <person name="Opperdoes F.R."/>
            <person name="Yurchenko V."/>
        </authorList>
    </citation>
    <scope>NUCLEOTIDE SEQUENCE [LARGE SCALE GENOMIC DNA]</scope>
    <source>
        <strain evidence="7 8">E262AT.01</strain>
    </source>
</reference>